<dbReference type="Gene3D" id="3.40.390.10">
    <property type="entry name" value="Collagenase (Catalytic Domain)"/>
    <property type="match status" value="1"/>
</dbReference>
<keyword evidence="3" id="KW-0645">Protease</keyword>
<dbReference type="Gene3D" id="1.10.1380.10">
    <property type="entry name" value="Neutral endopeptidase , domain2"/>
    <property type="match status" value="1"/>
</dbReference>
<dbReference type="GO" id="GO:0005886">
    <property type="term" value="C:plasma membrane"/>
    <property type="evidence" value="ECO:0007669"/>
    <property type="project" value="TreeGrafter"/>
</dbReference>
<keyword evidence="13" id="KW-1185">Reference proteome</keyword>
<feature type="domain" description="Peptidase M13 N-terminal" evidence="11">
    <location>
        <begin position="161"/>
        <end position="553"/>
    </location>
</feature>
<keyword evidence="4" id="KW-0479">Metal-binding</keyword>
<feature type="compositionally biased region" description="Polar residues" evidence="8">
    <location>
        <begin position="102"/>
        <end position="111"/>
    </location>
</feature>
<evidence type="ECO:0000259" key="10">
    <source>
        <dbReference type="Pfam" id="PF01431"/>
    </source>
</evidence>
<evidence type="ECO:0000256" key="6">
    <source>
        <dbReference type="ARBA" id="ARBA00022833"/>
    </source>
</evidence>
<reference evidence="12" key="2">
    <citation type="submission" date="2023-04" db="EMBL/GenBank/DDBJ databases">
        <authorList>
            <person name="Bu L."/>
            <person name="Lu L."/>
            <person name="Laidemitt M.R."/>
            <person name="Zhang S.M."/>
            <person name="Mutuku M."/>
            <person name="Mkoji G."/>
            <person name="Steinauer M."/>
            <person name="Loker E.S."/>
        </authorList>
    </citation>
    <scope>NUCLEOTIDE SEQUENCE</scope>
    <source>
        <strain evidence="12">KasaAsao</strain>
        <tissue evidence="12">Whole Snail</tissue>
    </source>
</reference>
<comment type="caution">
    <text evidence="12">The sequence shown here is derived from an EMBL/GenBank/DDBJ whole genome shotgun (WGS) entry which is preliminary data.</text>
</comment>
<feature type="compositionally biased region" description="Low complexity" evidence="8">
    <location>
        <begin position="86"/>
        <end position="96"/>
    </location>
</feature>
<dbReference type="GO" id="GO:0016485">
    <property type="term" value="P:protein processing"/>
    <property type="evidence" value="ECO:0007669"/>
    <property type="project" value="TreeGrafter"/>
</dbReference>
<dbReference type="PANTHER" id="PTHR11733">
    <property type="entry name" value="ZINC METALLOPROTEASE FAMILY M13 NEPRILYSIN-RELATED"/>
    <property type="match status" value="1"/>
</dbReference>
<evidence type="ECO:0000256" key="9">
    <source>
        <dbReference type="SAM" id="Phobius"/>
    </source>
</evidence>
<dbReference type="Pfam" id="PF05649">
    <property type="entry name" value="Peptidase_M13_N"/>
    <property type="match status" value="1"/>
</dbReference>
<dbReference type="InterPro" id="IPR008753">
    <property type="entry name" value="Peptidase_M13_N"/>
</dbReference>
<sequence>MAGGDSYKEFDTASVIPSEDSVVLLGKYKFRKRDLLFGGITALALLTCLILAIALGVVANQKHDGAASVAASNALTGDNCSETAGTSSPQVTPTPSTDKRTQTTTSKQEQPTGRPAQPCTTLPPKPVQPCTSTSPAEVCETVPCLQASTYALTNMNESVDPCEDFYSFACGKFHEASPPVMYTSDITPKNIIHDQNAIRLLRSLLESVEESHELSYERKLKQFLQSCTDHFNKLGRRGLPFVESIVKPLGGWYLLDTWSVSDFNLQTILTKANIDFMAEIFFRVSVTYTNHNWTQPIIELHESSPSYIWLYYLGKLNEYIGSLCSLIQRDSNPPVNDTIRLKQVIDDVVEVGLRLDQIATYFPESDAHLPEKLYTLSQLNNNVSNKFDFVDFMSQLFNDSGRTFTADTKIAVIHPAYFSELGSFLTEYLSNEQSKRKLHNYILFTILEVYHKQLSWEYVKVLEQVTSFGDEDESTSSPTSNCITMLQLYMKDALNALFVKKFVDVRNKNEGDEITAKIVDQMKESLDKATWLTPQDKQASKTKIENSIYKIGFSNLLLNTSYIESVYAKVNITSNRYFENVISLVAKIARKSMSDLLKFPGDRSLWFYSVYFPIVEYYNPWSELMATAAVMQSPLFDHKGPVYYNFGSLGTMLASELVNAINEYGNQYRLDGSHYGSWWSNETTQRYNQIKDCADEAQRNEILGPFNLGNLSPT</sequence>
<keyword evidence="5" id="KW-0378">Hydrolase</keyword>
<keyword evidence="9" id="KW-0812">Transmembrane</keyword>
<keyword evidence="9" id="KW-1133">Transmembrane helix</keyword>
<feature type="domain" description="Peptidase M13 C-terminal" evidence="10">
    <location>
        <begin position="617"/>
        <end position="693"/>
    </location>
</feature>
<dbReference type="PANTHER" id="PTHR11733:SF167">
    <property type="entry name" value="FI17812P1-RELATED"/>
    <property type="match status" value="1"/>
</dbReference>
<protein>
    <submittedName>
        <fullName evidence="12">Neprilysin-11</fullName>
    </submittedName>
</protein>
<evidence type="ECO:0000313" key="12">
    <source>
        <dbReference type="EMBL" id="KAK0049638.1"/>
    </source>
</evidence>
<dbReference type="CDD" id="cd08662">
    <property type="entry name" value="M13"/>
    <property type="match status" value="1"/>
</dbReference>
<keyword evidence="7" id="KW-0482">Metalloprotease</keyword>
<dbReference type="EMBL" id="JASAOG010000124">
    <property type="protein sequence ID" value="KAK0049638.1"/>
    <property type="molecule type" value="Genomic_DNA"/>
</dbReference>
<evidence type="ECO:0000256" key="7">
    <source>
        <dbReference type="ARBA" id="ARBA00023049"/>
    </source>
</evidence>
<name>A0AAD8F3U9_BIOPF</name>
<reference evidence="12" key="1">
    <citation type="journal article" date="2023" name="PLoS Negl. Trop. Dis.">
        <title>A genome sequence for Biomphalaria pfeifferi, the major vector snail for the human-infecting parasite Schistosoma mansoni.</title>
        <authorList>
            <person name="Bu L."/>
            <person name="Lu L."/>
            <person name="Laidemitt M.R."/>
            <person name="Zhang S.M."/>
            <person name="Mutuku M."/>
            <person name="Mkoji G."/>
            <person name="Steinauer M."/>
            <person name="Loker E.S."/>
        </authorList>
    </citation>
    <scope>NUCLEOTIDE SEQUENCE</scope>
    <source>
        <strain evidence="12">KasaAsao</strain>
    </source>
</reference>
<dbReference type="SUPFAM" id="SSF55486">
    <property type="entry name" value="Metalloproteases ('zincins'), catalytic domain"/>
    <property type="match status" value="1"/>
</dbReference>
<dbReference type="PROSITE" id="PS51885">
    <property type="entry name" value="NEPRILYSIN"/>
    <property type="match status" value="1"/>
</dbReference>
<feature type="transmembrane region" description="Helical" evidence="9">
    <location>
        <begin position="35"/>
        <end position="59"/>
    </location>
</feature>
<evidence type="ECO:0000256" key="3">
    <source>
        <dbReference type="ARBA" id="ARBA00022670"/>
    </source>
</evidence>
<evidence type="ECO:0000256" key="2">
    <source>
        <dbReference type="ARBA" id="ARBA00007357"/>
    </source>
</evidence>
<feature type="region of interest" description="Disordered" evidence="8">
    <location>
        <begin position="78"/>
        <end position="135"/>
    </location>
</feature>
<dbReference type="InterPro" id="IPR024079">
    <property type="entry name" value="MetalloPept_cat_dom_sf"/>
</dbReference>
<evidence type="ECO:0000256" key="4">
    <source>
        <dbReference type="ARBA" id="ARBA00022723"/>
    </source>
</evidence>
<evidence type="ECO:0000259" key="11">
    <source>
        <dbReference type="Pfam" id="PF05649"/>
    </source>
</evidence>
<organism evidence="12 13">
    <name type="scientific">Biomphalaria pfeifferi</name>
    <name type="common">Bloodfluke planorb</name>
    <name type="synonym">Freshwater snail</name>
    <dbReference type="NCBI Taxonomy" id="112525"/>
    <lineage>
        <taxon>Eukaryota</taxon>
        <taxon>Metazoa</taxon>
        <taxon>Spiralia</taxon>
        <taxon>Lophotrochozoa</taxon>
        <taxon>Mollusca</taxon>
        <taxon>Gastropoda</taxon>
        <taxon>Heterobranchia</taxon>
        <taxon>Euthyneura</taxon>
        <taxon>Panpulmonata</taxon>
        <taxon>Hygrophila</taxon>
        <taxon>Lymnaeoidea</taxon>
        <taxon>Planorbidae</taxon>
        <taxon>Biomphalaria</taxon>
    </lineage>
</organism>
<dbReference type="InterPro" id="IPR018497">
    <property type="entry name" value="Peptidase_M13_C"/>
</dbReference>
<proteinExistence type="inferred from homology"/>
<dbReference type="Pfam" id="PF01431">
    <property type="entry name" value="Peptidase_M13"/>
    <property type="match status" value="1"/>
</dbReference>
<comment type="similarity">
    <text evidence="2">Belongs to the peptidase M13 family.</text>
</comment>
<accession>A0AAD8F3U9</accession>
<dbReference type="InterPro" id="IPR042089">
    <property type="entry name" value="Peptidase_M13_dom_2"/>
</dbReference>
<evidence type="ECO:0000313" key="13">
    <source>
        <dbReference type="Proteomes" id="UP001233172"/>
    </source>
</evidence>
<keyword evidence="6" id="KW-0862">Zinc</keyword>
<comment type="cofactor">
    <cofactor evidence="1">
        <name>Zn(2+)</name>
        <dbReference type="ChEBI" id="CHEBI:29105"/>
    </cofactor>
</comment>
<dbReference type="AlphaFoldDB" id="A0AAD8F3U9"/>
<dbReference type="InterPro" id="IPR000718">
    <property type="entry name" value="Peptidase_M13"/>
</dbReference>
<dbReference type="GO" id="GO:0004222">
    <property type="term" value="F:metalloendopeptidase activity"/>
    <property type="evidence" value="ECO:0007669"/>
    <property type="project" value="InterPro"/>
</dbReference>
<keyword evidence="9" id="KW-0472">Membrane</keyword>
<evidence type="ECO:0000256" key="5">
    <source>
        <dbReference type="ARBA" id="ARBA00022801"/>
    </source>
</evidence>
<evidence type="ECO:0000256" key="8">
    <source>
        <dbReference type="SAM" id="MobiDB-lite"/>
    </source>
</evidence>
<dbReference type="Proteomes" id="UP001233172">
    <property type="component" value="Unassembled WGS sequence"/>
</dbReference>
<dbReference type="GO" id="GO:0046872">
    <property type="term" value="F:metal ion binding"/>
    <property type="evidence" value="ECO:0007669"/>
    <property type="project" value="UniProtKB-KW"/>
</dbReference>
<evidence type="ECO:0000256" key="1">
    <source>
        <dbReference type="ARBA" id="ARBA00001947"/>
    </source>
</evidence>
<feature type="non-terminal residue" evidence="12">
    <location>
        <position position="1"/>
    </location>
</feature>
<gene>
    <name evidence="12" type="ORF">Bpfe_021010</name>
</gene>